<dbReference type="AlphaFoldDB" id="A0A2N7VK32"/>
<gene>
    <name evidence="2" type="ORF">C0Z19_24105</name>
</gene>
<dbReference type="Proteomes" id="UP000235347">
    <property type="component" value="Unassembled WGS sequence"/>
</dbReference>
<evidence type="ECO:0000256" key="1">
    <source>
        <dbReference type="SAM" id="MobiDB-lite"/>
    </source>
</evidence>
<comment type="caution">
    <text evidence="2">The sequence shown here is derived from an EMBL/GenBank/DDBJ whole genome shotgun (WGS) entry which is preliminary data.</text>
</comment>
<protein>
    <submittedName>
        <fullName evidence="2">Uncharacterized protein</fullName>
    </submittedName>
</protein>
<feature type="region of interest" description="Disordered" evidence="1">
    <location>
        <begin position="44"/>
        <end position="95"/>
    </location>
</feature>
<evidence type="ECO:0000313" key="3">
    <source>
        <dbReference type="Proteomes" id="UP000235347"/>
    </source>
</evidence>
<evidence type="ECO:0000313" key="2">
    <source>
        <dbReference type="EMBL" id="PMS17515.1"/>
    </source>
</evidence>
<reference evidence="2 3" key="1">
    <citation type="submission" date="2018-01" db="EMBL/GenBank/DDBJ databases">
        <title>Whole genome analyses suggest that Burkholderia sensu lato contains two further novel genera in the rhizoxinica-symbiotica group Mycetohabitans gen. nov., and Trinickia gen. nov.: implications for the evolution of diazotrophy and nodulation in the Burkholderiaceae.</title>
        <authorList>
            <person name="Estrada-de los Santos P."/>
            <person name="Palmer M."/>
            <person name="Chavez-Ramirez B."/>
            <person name="Beukes C."/>
            <person name="Steenkamp E.T."/>
            <person name="Hirsch A.M."/>
            <person name="Manyaka P."/>
            <person name="Maluk M."/>
            <person name="Lafos M."/>
            <person name="Crook M."/>
            <person name="Gross E."/>
            <person name="Simon M.F."/>
            <person name="Bueno dos Reis Junior F."/>
            <person name="Poole P.S."/>
            <person name="Venter S.N."/>
            <person name="James E.K."/>
        </authorList>
    </citation>
    <scope>NUCLEOTIDE SEQUENCE [LARGE SCALE GENOMIC DNA]</scope>
    <source>
        <strain evidence="2 3">GP25-8</strain>
    </source>
</reference>
<dbReference type="EMBL" id="PNYB01000029">
    <property type="protein sequence ID" value="PMS17515.1"/>
    <property type="molecule type" value="Genomic_DNA"/>
</dbReference>
<accession>A0A2N7VK32</accession>
<name>A0A2N7VK32_9BURK</name>
<proteinExistence type="predicted"/>
<sequence>MRQKQNRKTAVRSRGLVSATTTKEGCEIVDAACAICPDAKRLLREPVAGAGSAETGGRMRTMRANGCESGSGEPSSVLERRRKDKRMAPAVSPKS</sequence>
<keyword evidence="3" id="KW-1185">Reference proteome</keyword>
<organism evidence="2 3">
    <name type="scientific">Trinickia soli</name>
    <dbReference type="NCBI Taxonomy" id="380675"/>
    <lineage>
        <taxon>Bacteria</taxon>
        <taxon>Pseudomonadati</taxon>
        <taxon>Pseudomonadota</taxon>
        <taxon>Betaproteobacteria</taxon>
        <taxon>Burkholderiales</taxon>
        <taxon>Burkholderiaceae</taxon>
        <taxon>Trinickia</taxon>
    </lineage>
</organism>